<feature type="region of interest" description="Disordered" evidence="1">
    <location>
        <begin position="100"/>
        <end position="167"/>
    </location>
</feature>
<feature type="signal peptide" evidence="2">
    <location>
        <begin position="1"/>
        <end position="20"/>
    </location>
</feature>
<comment type="caution">
    <text evidence="3">The sequence shown here is derived from an EMBL/GenBank/DDBJ whole genome shotgun (WGS) entry which is preliminary data.</text>
</comment>
<feature type="chain" id="PRO_5043956237" description="Secreted protein" evidence="2">
    <location>
        <begin position="21"/>
        <end position="212"/>
    </location>
</feature>
<keyword evidence="4" id="KW-1185">Reference proteome</keyword>
<evidence type="ECO:0000256" key="2">
    <source>
        <dbReference type="SAM" id="SignalP"/>
    </source>
</evidence>
<proteinExistence type="predicted"/>
<feature type="compositionally biased region" description="Basic and acidic residues" evidence="1">
    <location>
        <begin position="106"/>
        <end position="124"/>
    </location>
</feature>
<dbReference type="Proteomes" id="UP001159042">
    <property type="component" value="Unassembled WGS sequence"/>
</dbReference>
<accession>A0AAV8VNS7</accession>
<reference evidence="3 4" key="1">
    <citation type="journal article" date="2023" name="Insect Mol. Biol.">
        <title>Genome sequencing provides insights into the evolution of gene families encoding plant cell wall-degrading enzymes in longhorned beetles.</title>
        <authorList>
            <person name="Shin N.R."/>
            <person name="Okamura Y."/>
            <person name="Kirsch R."/>
            <person name="Pauchet Y."/>
        </authorList>
    </citation>
    <scope>NUCLEOTIDE SEQUENCE [LARGE SCALE GENOMIC DNA]</scope>
    <source>
        <strain evidence="3">EAD_L_NR</strain>
    </source>
</reference>
<evidence type="ECO:0000256" key="1">
    <source>
        <dbReference type="SAM" id="MobiDB-lite"/>
    </source>
</evidence>
<evidence type="ECO:0000313" key="4">
    <source>
        <dbReference type="Proteomes" id="UP001159042"/>
    </source>
</evidence>
<keyword evidence="2" id="KW-0732">Signal</keyword>
<feature type="compositionally biased region" description="Low complexity" evidence="1">
    <location>
        <begin position="157"/>
        <end position="166"/>
    </location>
</feature>
<name>A0AAV8VNS7_9CUCU</name>
<evidence type="ECO:0000313" key="3">
    <source>
        <dbReference type="EMBL" id="KAJ8916066.1"/>
    </source>
</evidence>
<dbReference type="AlphaFoldDB" id="A0AAV8VNS7"/>
<dbReference type="EMBL" id="JANEYG010000046">
    <property type="protein sequence ID" value="KAJ8916066.1"/>
    <property type="molecule type" value="Genomic_DNA"/>
</dbReference>
<gene>
    <name evidence="3" type="ORF">NQ315_010934</name>
</gene>
<sequence>MKVFSVFGVVLALHVLGTTSVIIPDELPSILSVIYSNIPTIKKGTDSRIGWGFRLGDRADVQVLVELGPQTNTQQLANQGDGGSNKRNALDNLSNTLYAQRQRDKKIKDEENKRIREEENKTTGEEEQEQEPKPSVNDGGQWLKTWSKSVNKKKQNGGLPLRPKPGLGIGEIDAKSVIPDDSVLLAQELKKKLEKMQIKVSTEETTSAANAE</sequence>
<organism evidence="3 4">
    <name type="scientific">Exocentrus adspersus</name>
    <dbReference type="NCBI Taxonomy" id="1586481"/>
    <lineage>
        <taxon>Eukaryota</taxon>
        <taxon>Metazoa</taxon>
        <taxon>Ecdysozoa</taxon>
        <taxon>Arthropoda</taxon>
        <taxon>Hexapoda</taxon>
        <taxon>Insecta</taxon>
        <taxon>Pterygota</taxon>
        <taxon>Neoptera</taxon>
        <taxon>Endopterygota</taxon>
        <taxon>Coleoptera</taxon>
        <taxon>Polyphaga</taxon>
        <taxon>Cucujiformia</taxon>
        <taxon>Chrysomeloidea</taxon>
        <taxon>Cerambycidae</taxon>
        <taxon>Lamiinae</taxon>
        <taxon>Acanthocinini</taxon>
        <taxon>Exocentrus</taxon>
    </lineage>
</organism>
<protein>
    <recommendedName>
        <fullName evidence="5">Secreted protein</fullName>
    </recommendedName>
</protein>
<evidence type="ECO:0008006" key="5">
    <source>
        <dbReference type="Google" id="ProtNLM"/>
    </source>
</evidence>